<dbReference type="Proteomes" id="UP000280434">
    <property type="component" value="Unassembled WGS sequence"/>
</dbReference>
<accession>A0A494X936</accession>
<dbReference type="AlphaFoldDB" id="A0A494X936"/>
<evidence type="ECO:0000259" key="1">
    <source>
        <dbReference type="Pfam" id="PF04230"/>
    </source>
</evidence>
<dbReference type="InterPro" id="IPR007345">
    <property type="entry name" value="Polysacch_pyruvyl_Trfase"/>
</dbReference>
<evidence type="ECO:0000313" key="2">
    <source>
        <dbReference type="EMBL" id="RKP44599.1"/>
    </source>
</evidence>
<proteinExistence type="predicted"/>
<dbReference type="PANTHER" id="PTHR36836:SF1">
    <property type="entry name" value="COLANIC ACID BIOSYNTHESIS PROTEIN WCAK"/>
    <property type="match status" value="1"/>
</dbReference>
<organism evidence="2 3">
    <name type="scientific">Trinickia fusca</name>
    <dbReference type="NCBI Taxonomy" id="2419777"/>
    <lineage>
        <taxon>Bacteria</taxon>
        <taxon>Pseudomonadati</taxon>
        <taxon>Pseudomonadota</taxon>
        <taxon>Betaproteobacteria</taxon>
        <taxon>Burkholderiales</taxon>
        <taxon>Burkholderiaceae</taxon>
        <taxon>Trinickia</taxon>
    </lineage>
</organism>
<sequence>MLNAYYDPHEAARLEVATRSAERQRRFLCSLDPDSVLLDDFRELIEAAHARRANANAGAPVREKGAPLRVLLLGYAGAGNTGADVRTIETLRQLRRRFADQPLELTVFACGNIFDHPELRAANVLMPSDVYLPDALDAAMDRFDVVLNVEGSTYTSKFSDALAALLIGGVGLAAAHGRFACAYGIDAGAMSARLERFAPATARDVKIVCRSRGTAERLAGLGIATHDGADTAWAFRAAPNSLPPLPPRYAVLCPNNPFWWPVHTDVRRALELDVTGAKSPLRYGPLYFHSWDDLRAARFAAYKRSFAAIADGLRRRGYAPVLVAMEQLDRAACEEIAALLPFDVPIITRGVHSLDTVVATLESAQWVVTTRYHASVLAIANRVPVVGVSMDARIDQLFEENGLADWTIPCDERGFEQRALERIDAGIGATLDSLRDAYAALTQREIAKFEQMGLQLKRDVDAFFQR</sequence>
<protein>
    <recommendedName>
        <fullName evidence="1">Polysaccharide pyruvyl transferase domain-containing protein</fullName>
    </recommendedName>
</protein>
<dbReference type="EMBL" id="RBZV01000012">
    <property type="protein sequence ID" value="RKP44599.1"/>
    <property type="molecule type" value="Genomic_DNA"/>
</dbReference>
<keyword evidence="3" id="KW-1185">Reference proteome</keyword>
<reference evidence="2 3" key="1">
    <citation type="submission" date="2018-10" db="EMBL/GenBank/DDBJ databases">
        <title>Paraburkholderia sp. 7MK8-2, isolated from soil.</title>
        <authorList>
            <person name="Gao Z.-H."/>
            <person name="Qiu L.-H."/>
        </authorList>
    </citation>
    <scope>NUCLEOTIDE SEQUENCE [LARGE SCALE GENOMIC DNA]</scope>
    <source>
        <strain evidence="2 3">7MK8-2</strain>
    </source>
</reference>
<dbReference type="Pfam" id="PF04230">
    <property type="entry name" value="PS_pyruv_trans"/>
    <property type="match status" value="1"/>
</dbReference>
<evidence type="ECO:0000313" key="3">
    <source>
        <dbReference type="Proteomes" id="UP000280434"/>
    </source>
</evidence>
<comment type="caution">
    <text evidence="2">The sequence shown here is derived from an EMBL/GenBank/DDBJ whole genome shotgun (WGS) entry which is preliminary data.</text>
</comment>
<name>A0A494X936_9BURK</name>
<dbReference type="SUPFAM" id="SSF53756">
    <property type="entry name" value="UDP-Glycosyltransferase/glycogen phosphorylase"/>
    <property type="match status" value="1"/>
</dbReference>
<dbReference type="PANTHER" id="PTHR36836">
    <property type="entry name" value="COLANIC ACID BIOSYNTHESIS PROTEIN WCAK"/>
    <property type="match status" value="1"/>
</dbReference>
<dbReference type="Gene3D" id="3.40.50.2000">
    <property type="entry name" value="Glycogen Phosphorylase B"/>
    <property type="match status" value="1"/>
</dbReference>
<feature type="domain" description="Polysaccharide pyruvyl transferase" evidence="1">
    <location>
        <begin position="207"/>
        <end position="390"/>
    </location>
</feature>
<gene>
    <name evidence="2" type="ORF">D7S89_22275</name>
</gene>